<dbReference type="EMBL" id="MOAZ01000005">
    <property type="protein sequence ID" value="ROM54851.1"/>
    <property type="molecule type" value="Genomic_DNA"/>
</dbReference>
<dbReference type="RefSeq" id="WP_123474889.1">
    <property type="nucleotide sequence ID" value="NZ_CAXAQQ010000006.1"/>
</dbReference>
<evidence type="ECO:0008006" key="3">
    <source>
        <dbReference type="Google" id="ProtNLM"/>
    </source>
</evidence>
<evidence type="ECO:0000313" key="2">
    <source>
        <dbReference type="Proteomes" id="UP000283389"/>
    </source>
</evidence>
<name>A0A423FCN2_9PSED</name>
<accession>A0A423FCN2</accession>
<proteinExistence type="predicted"/>
<sequence length="181" mass="20258">MRYLKATAQDRTGNGIADTVILHFYERCSTGVDELVHEAFAVDLNVDDVVDLQCSGDINSDGKINIIDTYFLKAFANSFLRLSWFNRGESWLRTLVVAAIQNQKEGPPNGVQLNFLERRSAIRKPILTYQAAGYDADGNGVLESFTRIDADRNGIVDKADEQLIRSMCNSFLALEWYDAAP</sequence>
<comment type="caution">
    <text evidence="1">The sequence shown here is derived from an EMBL/GenBank/DDBJ whole genome shotgun (WGS) entry which is preliminary data.</text>
</comment>
<dbReference type="Proteomes" id="UP000283389">
    <property type="component" value="Unassembled WGS sequence"/>
</dbReference>
<reference evidence="1 2" key="1">
    <citation type="submission" date="2016-10" db="EMBL/GenBank/DDBJ databases">
        <title>Comparative genome analysis of multiple Pseudomonas spp. focuses on biocontrol and plant growth promoting traits.</title>
        <authorList>
            <person name="Tao X.-Y."/>
            <person name="Taylor C.G."/>
        </authorList>
    </citation>
    <scope>NUCLEOTIDE SEQUENCE [LARGE SCALE GENOMIC DNA]</scope>
    <source>
        <strain evidence="1 2">36C8</strain>
    </source>
</reference>
<protein>
    <recommendedName>
        <fullName evidence="3">Dockerin domain-containing protein</fullName>
    </recommendedName>
</protein>
<gene>
    <name evidence="1" type="ORF">BK649_08280</name>
</gene>
<organism evidence="1 2">
    <name type="scientific">Pseudomonas canadensis</name>
    <dbReference type="NCBI Taxonomy" id="915099"/>
    <lineage>
        <taxon>Bacteria</taxon>
        <taxon>Pseudomonadati</taxon>
        <taxon>Pseudomonadota</taxon>
        <taxon>Gammaproteobacteria</taxon>
        <taxon>Pseudomonadales</taxon>
        <taxon>Pseudomonadaceae</taxon>
        <taxon>Pseudomonas</taxon>
    </lineage>
</organism>
<evidence type="ECO:0000313" key="1">
    <source>
        <dbReference type="EMBL" id="ROM54851.1"/>
    </source>
</evidence>
<dbReference type="AlphaFoldDB" id="A0A423FCN2"/>